<dbReference type="InterPro" id="IPR001849">
    <property type="entry name" value="PH_domain"/>
</dbReference>
<reference evidence="2" key="1">
    <citation type="journal article" date="2015" name="Nature">
        <title>Complex archaea that bridge the gap between prokaryotes and eukaryotes.</title>
        <authorList>
            <person name="Spang A."/>
            <person name="Saw J.H."/>
            <person name="Jorgensen S.L."/>
            <person name="Zaremba-Niedzwiedzka K."/>
            <person name="Martijn J."/>
            <person name="Lind A.E."/>
            <person name="van Eijk R."/>
            <person name="Schleper C."/>
            <person name="Guy L."/>
            <person name="Ettema T.J."/>
        </authorList>
    </citation>
    <scope>NUCLEOTIDE SEQUENCE</scope>
</reference>
<protein>
    <recommendedName>
        <fullName evidence="1">PH domain-containing protein</fullName>
    </recommendedName>
</protein>
<evidence type="ECO:0000259" key="1">
    <source>
        <dbReference type="PROSITE" id="PS50003"/>
    </source>
</evidence>
<accession>A0A0F9BLW3</accession>
<dbReference type="PROSITE" id="PS50003">
    <property type="entry name" value="PH_DOMAIN"/>
    <property type="match status" value="1"/>
</dbReference>
<evidence type="ECO:0000313" key="2">
    <source>
        <dbReference type="EMBL" id="KKL22839.1"/>
    </source>
</evidence>
<proteinExistence type="predicted"/>
<dbReference type="EMBL" id="LAZR01037193">
    <property type="protein sequence ID" value="KKL22839.1"/>
    <property type="molecule type" value="Genomic_DNA"/>
</dbReference>
<feature type="non-terminal residue" evidence="2">
    <location>
        <position position="1"/>
    </location>
</feature>
<gene>
    <name evidence="2" type="ORF">LCGC14_2431440</name>
</gene>
<name>A0A0F9BLW3_9ZZZZ</name>
<feature type="domain" description="PH" evidence="1">
    <location>
        <begin position="1"/>
        <end position="34"/>
    </location>
</feature>
<dbReference type="AlphaFoldDB" id="A0A0F9BLW3"/>
<organism evidence="2">
    <name type="scientific">marine sediment metagenome</name>
    <dbReference type="NCBI Taxonomy" id="412755"/>
    <lineage>
        <taxon>unclassified sequences</taxon>
        <taxon>metagenomes</taxon>
        <taxon>ecological metagenomes</taxon>
    </lineage>
</organism>
<sequence>FIITTDPESSSVNIAVDDDAEFVDWMMACEFLIQKTAQKSEAGYEKAMGLLCKGSMGYKGMLI</sequence>
<comment type="caution">
    <text evidence="2">The sequence shown here is derived from an EMBL/GenBank/DDBJ whole genome shotgun (WGS) entry which is preliminary data.</text>
</comment>